<dbReference type="AlphaFoldDB" id="A0A0R2NH68"/>
<comment type="caution">
    <text evidence="5">The sequence shown here is derived from an EMBL/GenBank/DDBJ whole genome shotgun (WGS) entry which is preliminary data.</text>
</comment>
<keyword evidence="3" id="KW-0804">Transcription</keyword>
<dbReference type="RefSeq" id="WP_024625534.1">
    <property type="nucleotide sequence ID" value="NZ_AYGX02000154.1"/>
</dbReference>
<name>A0A0R2NH68_9LACO</name>
<evidence type="ECO:0000259" key="4">
    <source>
        <dbReference type="PROSITE" id="PS50987"/>
    </source>
</evidence>
<dbReference type="Pfam" id="PF01022">
    <property type="entry name" value="HTH_5"/>
    <property type="match status" value="1"/>
</dbReference>
<keyword evidence="6" id="KW-1185">Reference proteome</keyword>
<dbReference type="NCBIfam" id="NF033788">
    <property type="entry name" value="HTH_metalloreg"/>
    <property type="match status" value="1"/>
</dbReference>
<dbReference type="PANTHER" id="PTHR33154:SF33">
    <property type="entry name" value="TRANSCRIPTIONAL REPRESSOR SDPR"/>
    <property type="match status" value="1"/>
</dbReference>
<proteinExistence type="predicted"/>
<dbReference type="PROSITE" id="PS50987">
    <property type="entry name" value="HTH_ARSR_2"/>
    <property type="match status" value="1"/>
</dbReference>
<dbReference type="PANTHER" id="PTHR33154">
    <property type="entry name" value="TRANSCRIPTIONAL REGULATOR, ARSR FAMILY"/>
    <property type="match status" value="1"/>
</dbReference>
<dbReference type="EMBL" id="AYGX02000154">
    <property type="protein sequence ID" value="KRO25141.1"/>
    <property type="molecule type" value="Genomic_DNA"/>
</dbReference>
<dbReference type="SMART" id="SM00418">
    <property type="entry name" value="HTH_ARSR"/>
    <property type="match status" value="1"/>
</dbReference>
<dbReference type="InterPro" id="IPR036388">
    <property type="entry name" value="WH-like_DNA-bd_sf"/>
</dbReference>
<dbReference type="PRINTS" id="PR00778">
    <property type="entry name" value="HTHARSR"/>
</dbReference>
<dbReference type="InterPro" id="IPR011991">
    <property type="entry name" value="ArsR-like_HTH"/>
</dbReference>
<keyword evidence="2" id="KW-0238">DNA-binding</keyword>
<accession>A0A0R2NH68</accession>
<evidence type="ECO:0000313" key="5">
    <source>
        <dbReference type="EMBL" id="KRO25141.1"/>
    </source>
</evidence>
<dbReference type="GO" id="GO:0003677">
    <property type="term" value="F:DNA binding"/>
    <property type="evidence" value="ECO:0007669"/>
    <property type="project" value="UniProtKB-KW"/>
</dbReference>
<reference evidence="5 6" key="1">
    <citation type="journal article" date="2015" name="Genome Announc.">
        <title>Expanding the biotechnology potential of lactobacilli through comparative genomics of 213 strains and associated genera.</title>
        <authorList>
            <person name="Sun Z."/>
            <person name="Harris H.M."/>
            <person name="McCann A."/>
            <person name="Guo C."/>
            <person name="Argimon S."/>
            <person name="Zhang W."/>
            <person name="Yang X."/>
            <person name="Jeffery I.B."/>
            <person name="Cooney J.C."/>
            <person name="Kagawa T.F."/>
            <person name="Liu W."/>
            <person name="Song Y."/>
            <person name="Salvetti E."/>
            <person name="Wrobel A."/>
            <person name="Rasinkangas P."/>
            <person name="Parkhill J."/>
            <person name="Rea M.C."/>
            <person name="O'Sullivan O."/>
            <person name="Ritari J."/>
            <person name="Douillard F.P."/>
            <person name="Paul Ross R."/>
            <person name="Yang R."/>
            <person name="Briner A.E."/>
            <person name="Felis G.E."/>
            <person name="de Vos W.M."/>
            <person name="Barrangou R."/>
            <person name="Klaenhammer T.R."/>
            <person name="Caufield P.W."/>
            <person name="Cui Y."/>
            <person name="Zhang H."/>
            <person name="O'Toole P.W."/>
        </authorList>
    </citation>
    <scope>NUCLEOTIDE SEQUENCE [LARGE SCALE GENOMIC DNA]</scope>
    <source>
        <strain evidence="5 6">DSM 21115</strain>
    </source>
</reference>
<gene>
    <name evidence="5" type="ORF">DY78_GL001307</name>
</gene>
<evidence type="ECO:0000313" key="6">
    <source>
        <dbReference type="Proteomes" id="UP000050920"/>
    </source>
</evidence>
<sequence length="110" mass="12744">MDSREEAALKEFGHTIPIFEVLADERRQQIMIELTKHAQGLTVSELTKIMQISQPAVSHQLKTLKDHHFVSVERQGTRNFYRATLDGPLTKVEHLIHTLRSELELKPYLQ</sequence>
<dbReference type="InterPro" id="IPR036390">
    <property type="entry name" value="WH_DNA-bd_sf"/>
</dbReference>
<dbReference type="Gene3D" id="1.10.10.10">
    <property type="entry name" value="Winged helix-like DNA-binding domain superfamily/Winged helix DNA-binding domain"/>
    <property type="match status" value="1"/>
</dbReference>
<dbReference type="InterPro" id="IPR051081">
    <property type="entry name" value="HTH_MetalResp_TranReg"/>
</dbReference>
<dbReference type="SUPFAM" id="SSF46785">
    <property type="entry name" value="Winged helix' DNA-binding domain"/>
    <property type="match status" value="1"/>
</dbReference>
<evidence type="ECO:0000256" key="2">
    <source>
        <dbReference type="ARBA" id="ARBA00023125"/>
    </source>
</evidence>
<dbReference type="InterPro" id="IPR001845">
    <property type="entry name" value="HTH_ArsR_DNA-bd_dom"/>
</dbReference>
<dbReference type="CDD" id="cd00090">
    <property type="entry name" value="HTH_ARSR"/>
    <property type="match status" value="1"/>
</dbReference>
<keyword evidence="1" id="KW-0805">Transcription regulation</keyword>
<organism evidence="5 6">
    <name type="scientific">Lactiplantibacillus fabifermentans DSM 21115</name>
    <dbReference type="NCBI Taxonomy" id="1413187"/>
    <lineage>
        <taxon>Bacteria</taxon>
        <taxon>Bacillati</taxon>
        <taxon>Bacillota</taxon>
        <taxon>Bacilli</taxon>
        <taxon>Lactobacillales</taxon>
        <taxon>Lactobacillaceae</taxon>
        <taxon>Lactiplantibacillus</taxon>
    </lineage>
</organism>
<protein>
    <submittedName>
        <fullName evidence="5">Transcription regulator</fullName>
    </submittedName>
</protein>
<feature type="domain" description="HTH arsR-type" evidence="4">
    <location>
        <begin position="7"/>
        <end position="110"/>
    </location>
</feature>
<evidence type="ECO:0000256" key="1">
    <source>
        <dbReference type="ARBA" id="ARBA00023015"/>
    </source>
</evidence>
<dbReference type="GO" id="GO:0003700">
    <property type="term" value="F:DNA-binding transcription factor activity"/>
    <property type="evidence" value="ECO:0007669"/>
    <property type="project" value="InterPro"/>
</dbReference>
<dbReference type="Proteomes" id="UP000050920">
    <property type="component" value="Unassembled WGS sequence"/>
</dbReference>
<evidence type="ECO:0000256" key="3">
    <source>
        <dbReference type="ARBA" id="ARBA00023163"/>
    </source>
</evidence>